<comment type="caution">
    <text evidence="3">The sequence shown here is derived from an EMBL/GenBank/DDBJ whole genome shotgun (WGS) entry which is preliminary data.</text>
</comment>
<protein>
    <recommendedName>
        <fullName evidence="2">DUF4097 domain-containing protein</fullName>
    </recommendedName>
</protein>
<proteinExistence type="predicted"/>
<accession>A0A402AKA3</accession>
<dbReference type="PANTHER" id="PTHR34094">
    <property type="match status" value="1"/>
</dbReference>
<keyword evidence="1" id="KW-0472">Membrane</keyword>
<name>A0A402AKA3_9CHLR</name>
<feature type="transmembrane region" description="Helical" evidence="1">
    <location>
        <begin position="18"/>
        <end position="39"/>
    </location>
</feature>
<evidence type="ECO:0000313" key="4">
    <source>
        <dbReference type="Proteomes" id="UP000287188"/>
    </source>
</evidence>
<keyword evidence="4" id="KW-1185">Reference proteome</keyword>
<organism evidence="3 4">
    <name type="scientific">Dictyobacter kobayashii</name>
    <dbReference type="NCBI Taxonomy" id="2014872"/>
    <lineage>
        <taxon>Bacteria</taxon>
        <taxon>Bacillati</taxon>
        <taxon>Chloroflexota</taxon>
        <taxon>Ktedonobacteria</taxon>
        <taxon>Ktedonobacterales</taxon>
        <taxon>Dictyobacteraceae</taxon>
        <taxon>Dictyobacter</taxon>
    </lineage>
</organism>
<gene>
    <name evidence="3" type="ORF">KDK_32540</name>
</gene>
<evidence type="ECO:0000256" key="1">
    <source>
        <dbReference type="SAM" id="Phobius"/>
    </source>
</evidence>
<dbReference type="Proteomes" id="UP000287188">
    <property type="component" value="Unassembled WGS sequence"/>
</dbReference>
<keyword evidence="1" id="KW-0812">Transmembrane</keyword>
<dbReference type="AlphaFoldDB" id="A0A402AKA3"/>
<evidence type="ECO:0000313" key="3">
    <source>
        <dbReference type="EMBL" id="GCE19454.1"/>
    </source>
</evidence>
<feature type="domain" description="DUF4097" evidence="2">
    <location>
        <begin position="158"/>
        <end position="293"/>
    </location>
</feature>
<evidence type="ECO:0000259" key="2">
    <source>
        <dbReference type="Pfam" id="PF13349"/>
    </source>
</evidence>
<dbReference type="Pfam" id="PF13349">
    <property type="entry name" value="DUF4097"/>
    <property type="match status" value="1"/>
</dbReference>
<dbReference type="EMBL" id="BIFS01000001">
    <property type="protein sequence ID" value="GCE19454.1"/>
    <property type="molecule type" value="Genomic_DNA"/>
</dbReference>
<dbReference type="InterPro" id="IPR025164">
    <property type="entry name" value="Toastrack_DUF4097"/>
</dbReference>
<sequence>MLSHQKIQVYKRMQRKTLFWLAVIGVVLIILLVLVIGIYKTDYATNDNTFVAANGASHDTTGGSSNPGPEKKSFQVGDHALLIIKGHGSDVNVHAGTAGTMTIVARKHGSPDQGPDANDTRVLYDQGTDAQGHDKITIDTDPAFKDLDYDVTAPANALLQVEINNGSVAVQGISGANVDTSSGSLDVEDIRGPVTVHTESGDITARNINGQMSMDAGSGSIHITNVQGQLQALTRSGDVIVRSGALQGQTTLKTDSGSVRFDGSMDGRGSYKMATNSGDVDVTLPDNAAFQLRASTGSGTIHNEFGGNQVGSAPQAQITVNIGSGSVNVDKKP</sequence>
<keyword evidence="1" id="KW-1133">Transmembrane helix</keyword>
<reference evidence="4" key="1">
    <citation type="submission" date="2018-12" db="EMBL/GenBank/DDBJ databases">
        <title>Tengunoibacter tsumagoiensis gen. nov., sp. nov., Dictyobacter kobayashii sp. nov., D. alpinus sp. nov., and D. joshuensis sp. nov. and description of Dictyobacteraceae fam. nov. within the order Ktedonobacterales isolated from Tengu-no-mugimeshi.</title>
        <authorList>
            <person name="Wang C.M."/>
            <person name="Zheng Y."/>
            <person name="Sakai Y."/>
            <person name="Toyoda A."/>
            <person name="Minakuchi Y."/>
            <person name="Abe K."/>
            <person name="Yokota A."/>
            <person name="Yabe S."/>
        </authorList>
    </citation>
    <scope>NUCLEOTIDE SEQUENCE [LARGE SCALE GENOMIC DNA]</scope>
    <source>
        <strain evidence="4">Uno11</strain>
    </source>
</reference>
<dbReference type="PANTHER" id="PTHR34094:SF1">
    <property type="entry name" value="PROTEIN FAM185A"/>
    <property type="match status" value="1"/>
</dbReference>